<evidence type="ECO:0008006" key="4">
    <source>
        <dbReference type="Google" id="ProtNLM"/>
    </source>
</evidence>
<accession>A0ABZ2US47</accession>
<dbReference type="EMBL" id="CP150886">
    <property type="protein sequence ID" value="WZB87926.1"/>
    <property type="molecule type" value="Genomic_DNA"/>
</dbReference>
<dbReference type="RefSeq" id="WP_353930836.1">
    <property type="nucleotide sequence ID" value="NZ_CP150886.1"/>
</dbReference>
<gene>
    <name evidence="2" type="ORF">WJM97_21615</name>
</gene>
<keyword evidence="1" id="KW-0175">Coiled coil</keyword>
<evidence type="ECO:0000313" key="2">
    <source>
        <dbReference type="EMBL" id="WZB87926.1"/>
    </source>
</evidence>
<evidence type="ECO:0000313" key="3">
    <source>
        <dbReference type="Proteomes" id="UP001483337"/>
    </source>
</evidence>
<dbReference type="Proteomes" id="UP001483337">
    <property type="component" value="Chromosome"/>
</dbReference>
<evidence type="ECO:0000256" key="1">
    <source>
        <dbReference type="SAM" id="Coils"/>
    </source>
</evidence>
<reference evidence="2 3" key="1">
    <citation type="submission" date="2024-04" db="EMBL/GenBank/DDBJ databases">
        <title>Okeanomitos corallinicola gen. &amp; sp. nov. (Nostocales, Cyanobacteria), a new toxic marine heterocyst-forming cyanobacterium from a coral reef.</title>
        <authorList>
            <person name="Li H."/>
            <person name="Li R."/>
            <person name="Kang J."/>
            <person name="Hii K.S."/>
            <person name="Mohamed H.F."/>
            <person name="Xu X."/>
            <person name="Luo Z."/>
        </authorList>
    </citation>
    <scope>NUCLEOTIDE SEQUENCE [LARGE SCALE GENOMIC DNA]</scope>
    <source>
        <strain evidence="2 3">TIOX110</strain>
    </source>
</reference>
<organism evidence="2 3">
    <name type="scientific">Okeanomitos corallinicola TIOX110</name>
    <dbReference type="NCBI Taxonomy" id="3133117"/>
    <lineage>
        <taxon>Bacteria</taxon>
        <taxon>Bacillati</taxon>
        <taxon>Cyanobacteriota</taxon>
        <taxon>Cyanophyceae</taxon>
        <taxon>Nostocales</taxon>
        <taxon>Aphanizomenonaceae</taxon>
        <taxon>Okeanomitos</taxon>
    </lineage>
</organism>
<keyword evidence="3" id="KW-1185">Reference proteome</keyword>
<sequence>MTRFIHDQFSKQYLTELFTPYGQVEISKDITSEVRQIDVFFTPTSPDKIEQLGILGRMGIYTPSVIFEPFRNPVSKSEIRSCMGKLFDIHAEIERQTKRNDKRINETELPHLWIFTPTASEETLTGCNATGEEIWGQGVYLLGKVLKTGIVVIHQLPNTPETLFLRVLGRGKVQRQAVEELEALAKNNPHLENVIKLVNDLIAMLSARQQKEKDIDQDDQELIMKLSEMYQQLLEELKEEQRQQGRQEGREEGELRERRAMVESILQVRFGEIDPQLAQIIDQVITMSREEFTPLLLNLSRIDLLARFGK</sequence>
<feature type="coiled-coil region" evidence="1">
    <location>
        <begin position="223"/>
        <end position="250"/>
    </location>
</feature>
<proteinExistence type="predicted"/>
<protein>
    <recommendedName>
        <fullName evidence="4">Flagellar assembly protein H</fullName>
    </recommendedName>
</protein>
<name>A0ABZ2US47_9CYAN</name>